<dbReference type="GO" id="GO:0080019">
    <property type="term" value="F:alcohol-forming very long-chain fatty acyl-CoA reductase activity"/>
    <property type="evidence" value="ECO:0007669"/>
    <property type="project" value="InterPro"/>
</dbReference>
<sequence>MTIDSSKTIPAFYAGQSIFLTGATGFLGKMFVEKILRSCPDVREIFVLMRSKKELSINERLEKILNLPLYDELRKEQVSNLEKIIPISGDVSEKGLGLSVADRQMLIQRVTIIIHAAASVRFNNSIQYAIFVNARSTRDICILAQSMKNLKALVYVGTAFAHVNKTLIEEKVYPPISDWRKVIEMAETLDEHTLNIFTAKCLHYFPNTYIFSKNLSENIVQDYSSFLPCAIVRPSIVGPSLKEPFPGWIDNVYGPVGLYIGGGKGVLRVAYMNKTAYEDMVPVDIVIKAIIVVIWKIGSTTSTTSSTSFVLNCTSLQHMTFEEDINMLFDIIKDEIPFEGTIWTPHTILTDNFILFYILTILLHILPAILIDLILKFSGRRPVLLQLLRKIYVANRAVGYFSTFNWYYSTANGSSLISLIPPENQDTFSFESSDFNRRNYAKDGVIGVKKFVLHEDTNQLDALLAHNKRILQLQRQLYAANRAVSYFTFHNWKYINTNTSLLLSSIPSDDKDTFSFETAEYDMRGYIKTCIIGFKKFLLHEDMNRLDAVRARNKRETMAYVKRNKNFINFINILIKTLFYQLFELMSSNNLIVSHAYVKRIDNVPLLRHSGEIEFKTFTILCRSSSKFVLKVMDKMTVDPVKSIPAFYAGQSILLTGATGFLGKVFFEKVLRSCPDVREIFLLMRSKKGLNVNERLEKILNLPLYEKLRKEQPLYFKKLIPISGDVAEKELGLSVADREMLIKRVTIIIHSAAEIKFNNSLRHAIFANTRATRDICILAQSMKNLIALVYVSTAFAHINEPTIEEKVYPPVFDWQKMIEIAELMDEHTLNVFTAKFLDYIPNTYIFSKNLAESVIQKYSSFFPCAIVRPSIVIMTIEEPLPGWIDNFIGPVGLFIGSGKGIIRVFYANKTVNVNAVPVDVITKAIIVLTWNLGLTTTCSKIIVLNCTNLTYCSYQDGVKTILNVLKEVPFEGIIWTPYSKLTNNFALFYILTILLHMLPAVLIDLILKFSGRHPMLVKLQRRIYVVTCAVCYFSFHKWKFINANRLTLTSLIPPENLDTFSFEYYIDNRKISKICVIGVKKFLLHEDVNQFDAARAHLRRVRMFVTVVKTIISIGILWIIYKWISYSTLIVLHCISQKYLTYHDYLKLLLNITNDIPMEGIIWTPNAVMTDNTVLFYILTILRILPAILIDLIFKFSGRPSASLRLNMEKDMYIPAFYAGRSIFITGGTGFLGKALIEKLLRSCPDIAEIFVLIRPKKGLSINDRLKKILDNKLFDKLRNEQPSSFDKIIPIIGNVAVENLGLLAADRDILIDKVSIIFHVAATVKFDEGLKQAIFNNTRSTRDICILAENMKKLIVLLHVSSTYTQIDKSVVEEILYPIEYNWKKMIKIAESTHIDEHVLGTFTAKTLETVPNTYIFSKRMAEQIISDYSKSLPCVIVRPSIVISTTDDPVKGWIDNFNGPIGMLIGGGVGILRVLRCNPTIVSDFMPVDAAIKALIIAAWKRGVNTENKTHTIDVYNCSSNGIKPIDLENMVRIGLNLTKDVPLNNVIWKPGTKITTNFYVYYVLVLFLHIFPAVILDGVMKLFSVRPFLLRLQRKVYVSNSALSYFLLNEWKFHNVKFLNILDNLSVNNKKEFGYAYQSIDALEYFK</sequence>
<feature type="transmembrane region" description="Helical" evidence="10">
    <location>
        <begin position="1174"/>
        <end position="1194"/>
    </location>
</feature>
<name>A0A195CZS5_9HYME</name>
<feature type="transmembrane region" description="Helical" evidence="10">
    <location>
        <begin position="1103"/>
        <end position="1121"/>
    </location>
</feature>
<dbReference type="Proteomes" id="UP000078542">
    <property type="component" value="Unassembled WGS sequence"/>
</dbReference>
<keyword evidence="8 10" id="KW-0472">Membrane</keyword>
<accession>A0A195CZS5</accession>
<dbReference type="STRING" id="456900.A0A195CZS5"/>
<evidence type="ECO:0000256" key="6">
    <source>
        <dbReference type="ARBA" id="ARBA00022989"/>
    </source>
</evidence>
<feature type="domain" description="Thioester reductase (TE)" evidence="12">
    <location>
        <begin position="1225"/>
        <end position="1496"/>
    </location>
</feature>
<dbReference type="SUPFAM" id="SSF51735">
    <property type="entry name" value="NAD(P)-binding Rossmann-fold domains"/>
    <property type="match status" value="3"/>
</dbReference>
<keyword evidence="3 10" id="KW-0444">Lipid biosynthesis</keyword>
<feature type="transmembrane region" description="Helical" evidence="10">
    <location>
        <begin position="986"/>
        <end position="1007"/>
    </location>
</feature>
<dbReference type="InterPro" id="IPR036291">
    <property type="entry name" value="NAD(P)-bd_dom_sf"/>
</dbReference>
<dbReference type="GO" id="GO:0102965">
    <property type="term" value="F:alcohol-forming long-chain fatty acyl-CoA reductase activity"/>
    <property type="evidence" value="ECO:0007669"/>
    <property type="project" value="UniProtKB-EC"/>
</dbReference>
<dbReference type="PANTHER" id="PTHR11011:SF24">
    <property type="entry name" value="FATTY ACYL-COA REDUCTASE"/>
    <property type="match status" value="1"/>
</dbReference>
<dbReference type="EMBL" id="KQ977041">
    <property type="protein sequence ID" value="KYN06163.1"/>
    <property type="molecule type" value="Genomic_DNA"/>
</dbReference>
<evidence type="ECO:0000256" key="8">
    <source>
        <dbReference type="ARBA" id="ARBA00023136"/>
    </source>
</evidence>
<keyword evidence="7 10" id="KW-0443">Lipid metabolism</keyword>
<comment type="catalytic activity">
    <reaction evidence="9 10">
        <text>a long-chain fatty acyl-CoA + 2 NADPH + 2 H(+) = a long-chain primary fatty alcohol + 2 NADP(+) + CoA</text>
        <dbReference type="Rhea" id="RHEA:52716"/>
        <dbReference type="ChEBI" id="CHEBI:15378"/>
        <dbReference type="ChEBI" id="CHEBI:57287"/>
        <dbReference type="ChEBI" id="CHEBI:57783"/>
        <dbReference type="ChEBI" id="CHEBI:58349"/>
        <dbReference type="ChEBI" id="CHEBI:77396"/>
        <dbReference type="ChEBI" id="CHEBI:83139"/>
        <dbReference type="EC" id="1.2.1.84"/>
    </reaction>
</comment>
<keyword evidence="4 10" id="KW-0812">Transmembrane</keyword>
<feature type="transmembrane region" description="Helical" evidence="10">
    <location>
        <begin position="354"/>
        <end position="375"/>
    </location>
</feature>
<dbReference type="CDD" id="cd09071">
    <property type="entry name" value="FAR_C"/>
    <property type="match status" value="4"/>
</dbReference>
<dbReference type="GO" id="GO:0035336">
    <property type="term" value="P:long-chain fatty-acyl-CoA metabolic process"/>
    <property type="evidence" value="ECO:0007669"/>
    <property type="project" value="TreeGrafter"/>
</dbReference>
<evidence type="ECO:0000256" key="5">
    <source>
        <dbReference type="ARBA" id="ARBA00022857"/>
    </source>
</evidence>
<dbReference type="Pfam" id="PF03015">
    <property type="entry name" value="Sterile"/>
    <property type="match status" value="4"/>
</dbReference>
<dbReference type="GO" id="GO:0016020">
    <property type="term" value="C:membrane"/>
    <property type="evidence" value="ECO:0007669"/>
    <property type="project" value="UniProtKB-SubCell"/>
</dbReference>
<dbReference type="CDD" id="cd05236">
    <property type="entry name" value="FAR-N_SDR_e"/>
    <property type="match status" value="3"/>
</dbReference>
<keyword evidence="14" id="KW-1185">Reference proteome</keyword>
<keyword evidence="10" id="KW-0560">Oxidoreductase</keyword>
<evidence type="ECO:0000256" key="7">
    <source>
        <dbReference type="ARBA" id="ARBA00023098"/>
    </source>
</evidence>
<evidence type="ECO:0000259" key="11">
    <source>
        <dbReference type="Pfam" id="PF03015"/>
    </source>
</evidence>
<feature type="domain" description="Thioester reductase (TE)" evidence="12">
    <location>
        <begin position="655"/>
        <end position="925"/>
    </location>
</feature>
<proteinExistence type="inferred from homology"/>
<comment type="subcellular location">
    <subcellularLocation>
        <location evidence="1">Membrane</location>
        <topology evidence="1">Multi-pass membrane protein</topology>
    </subcellularLocation>
</comment>
<dbReference type="GO" id="GO:0005777">
    <property type="term" value="C:peroxisome"/>
    <property type="evidence" value="ECO:0007669"/>
    <property type="project" value="TreeGrafter"/>
</dbReference>
<feature type="domain" description="Thioester reductase (TE)" evidence="12">
    <location>
        <begin position="20"/>
        <end position="290"/>
    </location>
</feature>
<organism evidence="13 14">
    <name type="scientific">Cyphomyrmex costatus</name>
    <dbReference type="NCBI Taxonomy" id="456900"/>
    <lineage>
        <taxon>Eukaryota</taxon>
        <taxon>Metazoa</taxon>
        <taxon>Ecdysozoa</taxon>
        <taxon>Arthropoda</taxon>
        <taxon>Hexapoda</taxon>
        <taxon>Insecta</taxon>
        <taxon>Pterygota</taxon>
        <taxon>Neoptera</taxon>
        <taxon>Endopterygota</taxon>
        <taxon>Hymenoptera</taxon>
        <taxon>Apocrita</taxon>
        <taxon>Aculeata</taxon>
        <taxon>Formicoidea</taxon>
        <taxon>Formicidae</taxon>
        <taxon>Myrmicinae</taxon>
        <taxon>Cyphomyrmex</taxon>
    </lineage>
</organism>
<feature type="transmembrane region" description="Helical" evidence="10">
    <location>
        <begin position="1562"/>
        <end position="1586"/>
    </location>
</feature>
<feature type="domain" description="Fatty acyl-CoA reductase C-terminal" evidence="11">
    <location>
        <begin position="1571"/>
        <end position="1650"/>
    </location>
</feature>
<feature type="domain" description="Fatty acyl-CoA reductase C-terminal" evidence="11">
    <location>
        <begin position="995"/>
        <end position="1086"/>
    </location>
</feature>
<evidence type="ECO:0000256" key="10">
    <source>
        <dbReference type="RuleBase" id="RU363097"/>
    </source>
</evidence>
<evidence type="ECO:0000313" key="13">
    <source>
        <dbReference type="EMBL" id="KYN06163.1"/>
    </source>
</evidence>
<comment type="similarity">
    <text evidence="2 10">Belongs to the fatty acyl-CoA reductase family.</text>
</comment>
<evidence type="ECO:0000256" key="9">
    <source>
        <dbReference type="ARBA" id="ARBA00052530"/>
    </source>
</evidence>
<dbReference type="Pfam" id="PF07993">
    <property type="entry name" value="NAD_binding_4"/>
    <property type="match status" value="3"/>
</dbReference>
<evidence type="ECO:0000313" key="14">
    <source>
        <dbReference type="Proteomes" id="UP000078542"/>
    </source>
</evidence>
<protein>
    <recommendedName>
        <fullName evidence="10">Fatty acyl-CoA reductase</fullName>
        <ecNumber evidence="10">1.2.1.84</ecNumber>
    </recommendedName>
</protein>
<reference evidence="13 14" key="1">
    <citation type="submission" date="2016-03" db="EMBL/GenBank/DDBJ databases">
        <title>Cyphomyrmex costatus WGS genome.</title>
        <authorList>
            <person name="Nygaard S."/>
            <person name="Hu H."/>
            <person name="Boomsma J."/>
            <person name="Zhang G."/>
        </authorList>
    </citation>
    <scope>NUCLEOTIDE SEQUENCE [LARGE SCALE GENOMIC DNA]</scope>
    <source>
        <strain evidence="13">MS0001</strain>
        <tissue evidence="13">Whole body</tissue>
    </source>
</reference>
<evidence type="ECO:0000256" key="3">
    <source>
        <dbReference type="ARBA" id="ARBA00022516"/>
    </source>
</evidence>
<feature type="domain" description="Fatty acyl-CoA reductase C-terminal" evidence="11">
    <location>
        <begin position="363"/>
        <end position="455"/>
    </location>
</feature>
<dbReference type="InterPro" id="IPR013120">
    <property type="entry name" value="FAR_NAD-bd"/>
</dbReference>
<dbReference type="FunFam" id="3.40.50.720:FF:000143">
    <property type="entry name" value="Fatty acyl-CoA reductase"/>
    <property type="match status" value="3"/>
</dbReference>
<evidence type="ECO:0000256" key="1">
    <source>
        <dbReference type="ARBA" id="ARBA00004141"/>
    </source>
</evidence>
<gene>
    <name evidence="13" type="ORF">ALC62_02924</name>
</gene>
<evidence type="ECO:0000259" key="12">
    <source>
        <dbReference type="Pfam" id="PF07993"/>
    </source>
</evidence>
<evidence type="ECO:0000256" key="2">
    <source>
        <dbReference type="ARBA" id="ARBA00005928"/>
    </source>
</evidence>
<keyword evidence="6 10" id="KW-1133">Transmembrane helix</keyword>
<keyword evidence="5 10" id="KW-0521">NADP</keyword>
<feature type="domain" description="Fatty acyl-CoA reductase C-terminal" evidence="11">
    <location>
        <begin position="463"/>
        <end position="541"/>
    </location>
</feature>
<dbReference type="InterPro" id="IPR033640">
    <property type="entry name" value="FAR_C"/>
</dbReference>
<evidence type="ECO:0000256" key="4">
    <source>
        <dbReference type="ARBA" id="ARBA00022692"/>
    </source>
</evidence>
<comment type="function">
    <text evidence="10">Catalyzes the reduction of fatty acyl-CoA to fatty alcohols.</text>
</comment>
<dbReference type="PANTHER" id="PTHR11011">
    <property type="entry name" value="MALE STERILITY PROTEIN 2-RELATED"/>
    <property type="match status" value="1"/>
</dbReference>
<dbReference type="InterPro" id="IPR026055">
    <property type="entry name" value="FAR"/>
</dbReference>
<dbReference type="EC" id="1.2.1.84" evidence="10"/>
<dbReference type="Gene3D" id="3.40.50.720">
    <property type="entry name" value="NAD(P)-binding Rossmann-like Domain"/>
    <property type="match status" value="3"/>
</dbReference>